<comment type="similarity">
    <text evidence="1">Belongs to the OsmC/Ohr family.</text>
</comment>
<dbReference type="GO" id="GO:0006979">
    <property type="term" value="P:response to oxidative stress"/>
    <property type="evidence" value="ECO:0007669"/>
    <property type="project" value="InterPro"/>
</dbReference>
<keyword evidence="4" id="KW-1185">Reference proteome</keyword>
<feature type="compositionally biased region" description="Basic and acidic residues" evidence="2">
    <location>
        <begin position="199"/>
        <end position="216"/>
    </location>
</feature>
<dbReference type="InterPro" id="IPR003718">
    <property type="entry name" value="OsmC/Ohr_fam"/>
</dbReference>
<dbReference type="InterPro" id="IPR015946">
    <property type="entry name" value="KH_dom-like_a/b"/>
</dbReference>
<dbReference type="InterPro" id="IPR036102">
    <property type="entry name" value="OsmC/Ohrsf"/>
</dbReference>
<name>A0A135RR20_9PEZI</name>
<dbReference type="OrthoDB" id="60422at2759"/>
<dbReference type="Gene3D" id="3.30.300.20">
    <property type="match status" value="1"/>
</dbReference>
<evidence type="ECO:0000256" key="1">
    <source>
        <dbReference type="ARBA" id="ARBA00007378"/>
    </source>
</evidence>
<protein>
    <submittedName>
        <fullName evidence="3">Organic hydroperoxide resistance protein</fullName>
    </submittedName>
</protein>
<comment type="caution">
    <text evidence="3">The sequence shown here is derived from an EMBL/GenBank/DDBJ whole genome shotgun (WGS) entry which is preliminary data.</text>
</comment>
<proteinExistence type="inferred from homology"/>
<reference evidence="3 4" key="1">
    <citation type="submission" date="2014-02" db="EMBL/GenBank/DDBJ databases">
        <title>The genome sequence of Colletotrichum nymphaeae SA-01.</title>
        <authorList>
            <person name="Baroncelli R."/>
            <person name="Thon M.R."/>
        </authorList>
    </citation>
    <scope>NUCLEOTIDE SEQUENCE [LARGE SCALE GENOMIC DNA]</scope>
    <source>
        <strain evidence="3 4">SA-01</strain>
    </source>
</reference>
<dbReference type="Pfam" id="PF02566">
    <property type="entry name" value="OsmC"/>
    <property type="match status" value="1"/>
</dbReference>
<dbReference type="Proteomes" id="UP000070054">
    <property type="component" value="Unassembled WGS sequence"/>
</dbReference>
<evidence type="ECO:0000313" key="3">
    <source>
        <dbReference type="EMBL" id="KXH25907.1"/>
    </source>
</evidence>
<evidence type="ECO:0000313" key="4">
    <source>
        <dbReference type="Proteomes" id="UP000070054"/>
    </source>
</evidence>
<evidence type="ECO:0000256" key="2">
    <source>
        <dbReference type="SAM" id="MobiDB-lite"/>
    </source>
</evidence>
<dbReference type="PANTHER" id="PTHR33797">
    <property type="entry name" value="ORGANIC HYDROPEROXIDE RESISTANCE PROTEIN-LIKE"/>
    <property type="match status" value="1"/>
</dbReference>
<dbReference type="Gene3D" id="2.20.25.10">
    <property type="match status" value="1"/>
</dbReference>
<organism evidence="3 4">
    <name type="scientific">Colletotrichum nymphaeae SA-01</name>
    <dbReference type="NCBI Taxonomy" id="1460502"/>
    <lineage>
        <taxon>Eukaryota</taxon>
        <taxon>Fungi</taxon>
        <taxon>Dikarya</taxon>
        <taxon>Ascomycota</taxon>
        <taxon>Pezizomycotina</taxon>
        <taxon>Sordariomycetes</taxon>
        <taxon>Hypocreomycetidae</taxon>
        <taxon>Glomerellales</taxon>
        <taxon>Glomerellaceae</taxon>
        <taxon>Colletotrichum</taxon>
        <taxon>Colletotrichum acutatum species complex</taxon>
    </lineage>
</organism>
<dbReference type="SUPFAM" id="SSF82784">
    <property type="entry name" value="OsmC-like"/>
    <property type="match status" value="1"/>
</dbReference>
<feature type="region of interest" description="Disordered" evidence="2">
    <location>
        <begin position="190"/>
        <end position="231"/>
    </location>
</feature>
<gene>
    <name evidence="3" type="ORF">CNYM01_13763</name>
</gene>
<dbReference type="NCBIfam" id="TIGR03561">
    <property type="entry name" value="organ_hyd_perox"/>
    <property type="match status" value="1"/>
</dbReference>
<dbReference type="InterPro" id="IPR019953">
    <property type="entry name" value="OHR"/>
</dbReference>
<accession>A0A135RR20</accession>
<dbReference type="PANTHER" id="PTHR33797:SF2">
    <property type="entry name" value="ORGANIC HYDROPEROXIDE RESISTANCE PROTEIN-LIKE"/>
    <property type="match status" value="1"/>
</dbReference>
<dbReference type="AlphaFoldDB" id="A0A135RR20"/>
<dbReference type="EMBL" id="JEMN01001837">
    <property type="protein sequence ID" value="KXH25907.1"/>
    <property type="molecule type" value="Genomic_DNA"/>
</dbReference>
<sequence length="231" mass="24151">MSASIRSLRLAQRAPQILSRGTAATRTTPLVPIHQQTRLLNTETAPILYSAHAKVVGARTGHVQGDDLVVDLTMAKALGGAGDKGKTNPEELFAAGYGACFQSAMNASAASLGVTMPKKPEDSVVDATVHLVGDMKKLDMGLRVNLKVRVKGLSDKEVHKVVERAEEVCPYSRATRGNVATTIEVVGFEDGGAAGGEAKGGKKSDGQAGEKKKGGSDKMSGVEPKGHSDYQ</sequence>